<keyword evidence="2" id="KW-1185">Reference proteome</keyword>
<reference evidence="1" key="1">
    <citation type="submission" date="2022-01" db="EMBL/GenBank/DDBJ databases">
        <title>Comparative genomics reveals a dynamic genome evolution in the ectomycorrhizal milk-cap (Lactarius) mushrooms.</title>
        <authorList>
            <consortium name="DOE Joint Genome Institute"/>
            <person name="Lebreton A."/>
            <person name="Tang N."/>
            <person name="Kuo A."/>
            <person name="LaButti K."/>
            <person name="Drula E."/>
            <person name="Barry K."/>
            <person name="Clum A."/>
            <person name="Lipzen A."/>
            <person name="Mousain D."/>
            <person name="Ng V."/>
            <person name="Wang R."/>
            <person name="Wang X."/>
            <person name="Dai Y."/>
            <person name="Henrissat B."/>
            <person name="Grigoriev I.V."/>
            <person name="Guerin-Laguette A."/>
            <person name="Yu F."/>
            <person name="Martin F.M."/>
        </authorList>
    </citation>
    <scope>NUCLEOTIDE SEQUENCE</scope>
    <source>
        <strain evidence="1">QP</strain>
    </source>
</reference>
<proteinExistence type="predicted"/>
<comment type="caution">
    <text evidence="1">The sequence shown here is derived from an EMBL/GenBank/DDBJ whole genome shotgun (WGS) entry which is preliminary data.</text>
</comment>
<dbReference type="EMBL" id="JAKELL010000058">
    <property type="protein sequence ID" value="KAH8986023.1"/>
    <property type="molecule type" value="Genomic_DNA"/>
</dbReference>
<dbReference type="Proteomes" id="UP001201163">
    <property type="component" value="Unassembled WGS sequence"/>
</dbReference>
<accession>A0AAD4LBT4</accession>
<evidence type="ECO:0000313" key="1">
    <source>
        <dbReference type="EMBL" id="KAH8986023.1"/>
    </source>
</evidence>
<protein>
    <submittedName>
        <fullName evidence="1">Uncharacterized protein</fullName>
    </submittedName>
</protein>
<evidence type="ECO:0000313" key="2">
    <source>
        <dbReference type="Proteomes" id="UP001201163"/>
    </source>
</evidence>
<gene>
    <name evidence="1" type="ORF">EDB92DRAFT_1949474</name>
</gene>
<name>A0AAD4LBT4_9AGAM</name>
<sequence length="481" mass="54467">MASVQLASPSVDLSCPKKGMYRLLDLITEHGSGDPVDKIVIAQESLQAFIKAPSPGAYSSITKINFKTLDDFSLKPIGMSKRASILQCIANCFVRARGAEPILRSWLYIIRTFSSTAEERTYVLYWPEDTTWDDDAISTVQCNRAMFMRYLTKLCDQLVCLLSTEHSQAIVWGDEVDDMDGASLHSENIDSDRLYDFMVAKANEQEENVIARQGFTMNSSRLVNQPPPPNMHIDPSILSPNYFMGKQRRSASQILLPFEDDVVLCISENLQDKALKTLMRLGLSTWFPEDIYIDDFRTKKVHQYASDSYFINGRKEYLQNQEVEYKIHILRLLADQKHNLQLDPSYVPVPVLNERLSQSFHVPSETVVKYAHLLEGDRILLGLIDSQGNVMIMLDRLSRIDATIKSSSLTLSASFPTGNELKSIVVSAQPFPSFTRQFLSSSDWLVSLVIAGEWLADLLFLIPIRIAANHEHRFVLTQQAQ</sequence>
<organism evidence="1 2">
    <name type="scientific">Lactarius akahatsu</name>
    <dbReference type="NCBI Taxonomy" id="416441"/>
    <lineage>
        <taxon>Eukaryota</taxon>
        <taxon>Fungi</taxon>
        <taxon>Dikarya</taxon>
        <taxon>Basidiomycota</taxon>
        <taxon>Agaricomycotina</taxon>
        <taxon>Agaricomycetes</taxon>
        <taxon>Russulales</taxon>
        <taxon>Russulaceae</taxon>
        <taxon>Lactarius</taxon>
    </lineage>
</organism>
<dbReference type="AlphaFoldDB" id="A0AAD4LBT4"/>